<dbReference type="Pfam" id="PF13488">
    <property type="entry name" value="Gly-zipper_Omp"/>
    <property type="match status" value="1"/>
</dbReference>
<dbReference type="EMBL" id="JAUSVX010000002">
    <property type="protein sequence ID" value="MDQ0468389.1"/>
    <property type="molecule type" value="Genomic_DNA"/>
</dbReference>
<dbReference type="PROSITE" id="PS51257">
    <property type="entry name" value="PROKAR_LIPOPROTEIN"/>
    <property type="match status" value="1"/>
</dbReference>
<reference evidence="2 3" key="1">
    <citation type="submission" date="2023-07" db="EMBL/GenBank/DDBJ databases">
        <title>Genomic Encyclopedia of Type Strains, Phase IV (KMG-IV): sequencing the most valuable type-strain genomes for metagenomic binning, comparative biology and taxonomic classification.</title>
        <authorList>
            <person name="Goeker M."/>
        </authorList>
    </citation>
    <scope>NUCLEOTIDE SEQUENCE [LARGE SCALE GENOMIC DNA]</scope>
    <source>
        <strain evidence="2 3">DSM 19619</strain>
    </source>
</reference>
<sequence length="89" mass="8785">MRKLLLVAAAGLALAGCSEYSQSDRTLGGAAIGAGSGALIGGLATRSAGGAIVGGVLGGAAGAIIGSETTPRACWARDYYGRRYRVRCP</sequence>
<evidence type="ECO:0000313" key="3">
    <source>
        <dbReference type="Proteomes" id="UP001242480"/>
    </source>
</evidence>
<keyword evidence="3" id="KW-1185">Reference proteome</keyword>
<accession>A0ABU0J530</accession>
<evidence type="ECO:0000259" key="1">
    <source>
        <dbReference type="Pfam" id="PF13488"/>
    </source>
</evidence>
<dbReference type="RefSeq" id="WP_307269553.1">
    <property type="nucleotide sequence ID" value="NZ_JAUSVX010000002.1"/>
</dbReference>
<protein>
    <submittedName>
        <fullName evidence="2">Phage tail tape-measure protein</fullName>
    </submittedName>
</protein>
<dbReference type="Proteomes" id="UP001242480">
    <property type="component" value="Unassembled WGS sequence"/>
</dbReference>
<evidence type="ECO:0000313" key="2">
    <source>
        <dbReference type="EMBL" id="MDQ0468389.1"/>
    </source>
</evidence>
<organism evidence="2 3">
    <name type="scientific">Labrys wisconsinensis</name>
    <dbReference type="NCBI Taxonomy" id="425677"/>
    <lineage>
        <taxon>Bacteria</taxon>
        <taxon>Pseudomonadati</taxon>
        <taxon>Pseudomonadota</taxon>
        <taxon>Alphaproteobacteria</taxon>
        <taxon>Hyphomicrobiales</taxon>
        <taxon>Xanthobacteraceae</taxon>
        <taxon>Labrys</taxon>
    </lineage>
</organism>
<dbReference type="InterPro" id="IPR039567">
    <property type="entry name" value="Gly-zipper"/>
</dbReference>
<name>A0ABU0J530_9HYPH</name>
<feature type="domain" description="Glycine zipper" evidence="1">
    <location>
        <begin position="28"/>
        <end position="69"/>
    </location>
</feature>
<proteinExistence type="predicted"/>
<comment type="caution">
    <text evidence="2">The sequence shown here is derived from an EMBL/GenBank/DDBJ whole genome shotgun (WGS) entry which is preliminary data.</text>
</comment>
<gene>
    <name evidence="2" type="ORF">QO011_001389</name>
</gene>